<keyword evidence="1" id="KW-1133">Transmembrane helix</keyword>
<dbReference type="EMBL" id="CP009048">
    <property type="protein sequence ID" value="AIL63530.1"/>
    <property type="molecule type" value="Genomic_DNA"/>
</dbReference>
<accession>A0A077FGC6</accession>
<name>A0A077FGC6_9PSED</name>
<evidence type="ECO:0000313" key="3">
    <source>
        <dbReference type="Proteomes" id="UP000028931"/>
    </source>
</evidence>
<gene>
    <name evidence="2" type="ORF">PSAKL28_43860</name>
</gene>
<evidence type="ECO:0000313" key="2">
    <source>
        <dbReference type="EMBL" id="AIL63530.1"/>
    </source>
</evidence>
<dbReference type="RefSeq" id="WP_038614539.1">
    <property type="nucleotide sequence ID" value="NZ_CP009048.1"/>
</dbReference>
<feature type="transmembrane region" description="Helical" evidence="1">
    <location>
        <begin position="61"/>
        <end position="81"/>
    </location>
</feature>
<keyword evidence="1" id="KW-0812">Transmembrane</keyword>
<dbReference type="AlphaFoldDB" id="A0A077FGC6"/>
<feature type="transmembrane region" description="Helical" evidence="1">
    <location>
        <begin position="9"/>
        <end position="31"/>
    </location>
</feature>
<evidence type="ECO:0000256" key="1">
    <source>
        <dbReference type="SAM" id="Phobius"/>
    </source>
</evidence>
<keyword evidence="1" id="KW-0472">Membrane</keyword>
<sequence length="128" mass="14260">MSLNTADKIFLAAGIIDFGGIFVWIGVYLHITYTKMSLMLEHLKNSSVLRTLTPLRHGGPWGKLLLVGGISNILTFPRFYLNRRSVSAEDLRNFPASLKRKLVVLQWFGIGLLLTMISLAVAVKLGFV</sequence>
<organism evidence="2 3">
    <name type="scientific">Pseudomonas alkylphenolica</name>
    <dbReference type="NCBI Taxonomy" id="237609"/>
    <lineage>
        <taxon>Bacteria</taxon>
        <taxon>Pseudomonadati</taxon>
        <taxon>Pseudomonadota</taxon>
        <taxon>Gammaproteobacteria</taxon>
        <taxon>Pseudomonadales</taxon>
        <taxon>Pseudomonadaceae</taxon>
        <taxon>Pseudomonas</taxon>
    </lineage>
</organism>
<dbReference type="KEGG" id="palk:PSAKL28_43860"/>
<dbReference type="OrthoDB" id="6900259at2"/>
<dbReference type="Proteomes" id="UP000028931">
    <property type="component" value="Chromosome"/>
</dbReference>
<proteinExistence type="predicted"/>
<dbReference type="HOGENOM" id="CLU_157247_0_0_6"/>
<feature type="transmembrane region" description="Helical" evidence="1">
    <location>
        <begin position="102"/>
        <end position="123"/>
    </location>
</feature>
<protein>
    <submittedName>
        <fullName evidence="2">Uncharacterized protein</fullName>
    </submittedName>
</protein>
<reference evidence="2 3" key="1">
    <citation type="submission" date="2014-07" db="EMBL/GenBank/DDBJ databases">
        <authorList>
            <person name="Lee K."/>
            <person name="Lim J.Y."/>
            <person name="Hwang I."/>
        </authorList>
    </citation>
    <scope>NUCLEOTIDE SEQUENCE [LARGE SCALE GENOMIC DNA]</scope>
    <source>
        <strain evidence="2 3">KL28</strain>
    </source>
</reference>